<dbReference type="AlphaFoldDB" id="A0A928Y6U7"/>
<dbReference type="Proteomes" id="UP000710385">
    <property type="component" value="Unassembled WGS sequence"/>
</dbReference>
<evidence type="ECO:0000313" key="3">
    <source>
        <dbReference type="Proteomes" id="UP000710385"/>
    </source>
</evidence>
<accession>A0A928Y6U7</accession>
<dbReference type="EMBL" id="JABTTY010000003">
    <property type="protein sequence ID" value="MBE7525937.1"/>
    <property type="molecule type" value="Genomic_DNA"/>
</dbReference>
<name>A0A928Y6U7_UNCKA</name>
<feature type="region of interest" description="Disordered" evidence="1">
    <location>
        <begin position="1"/>
        <end position="25"/>
    </location>
</feature>
<gene>
    <name evidence="2" type="ORF">HS096_06580</name>
</gene>
<evidence type="ECO:0000313" key="2">
    <source>
        <dbReference type="EMBL" id="MBE7525937.1"/>
    </source>
</evidence>
<evidence type="ECO:0000256" key="1">
    <source>
        <dbReference type="SAM" id="MobiDB-lite"/>
    </source>
</evidence>
<protein>
    <submittedName>
        <fullName evidence="2">Uncharacterized protein</fullName>
    </submittedName>
</protein>
<reference evidence="2" key="1">
    <citation type="submission" date="2020-05" db="EMBL/GenBank/DDBJ databases">
        <title>High-Quality Genomes of Partial-Nitritation/Anammox System by Hierarchical Clustering Based Hybrid Assembly.</title>
        <authorList>
            <person name="Liu L."/>
            <person name="Wang Y."/>
            <person name="Che Y."/>
            <person name="Chen Y."/>
            <person name="Xia Y."/>
            <person name="Luo R."/>
            <person name="Cheng S.H."/>
            <person name="Zheng C."/>
            <person name="Zhang T."/>
        </authorList>
    </citation>
    <scope>NUCLEOTIDE SEQUENCE</scope>
    <source>
        <strain evidence="2">H1_PAT1</strain>
    </source>
</reference>
<sequence length="335" mass="38274">MIHSSPRQTARKEIPATNLTSTNVHPGYKGVLQKFGNRERLDHEPIYPSKLPDSQYQYSDSWIKGPYSVPSKVIARLGKTGFGPDVQNTPFSADVKSLRPNTYESAHMLARSHGGTLGPGNIVPLLISTNQDMLNNVENKLYDARYKGAAARAFKMEVTPQYGVHTGANLDPIEQYTPTQIDYSIEEYEFKGKKWTWDNWNDWQNRGDATTLGYKKTITHNPFFNSLPNKSGHTLQEKDTKVNLIVNKAISKAKKKNESEVDGYLKGIEKIKWYYLNKLEPASPKVFNDQWWAWDKDQKQVFANLTFDLQEFLNTGELSEILGEYEINKTVPGYW</sequence>
<comment type="caution">
    <text evidence="2">The sequence shown here is derived from an EMBL/GenBank/DDBJ whole genome shotgun (WGS) entry which is preliminary data.</text>
</comment>
<proteinExistence type="predicted"/>
<organism evidence="2 3">
    <name type="scientific">candidate division WWE3 bacterium</name>
    <dbReference type="NCBI Taxonomy" id="2053526"/>
    <lineage>
        <taxon>Bacteria</taxon>
        <taxon>Katanobacteria</taxon>
    </lineage>
</organism>